<organism evidence="1 2">
    <name type="scientific">Pectobacterium carotovorum subsp. carotovorum (strain PC1)</name>
    <dbReference type="NCBI Taxonomy" id="561230"/>
    <lineage>
        <taxon>Bacteria</taxon>
        <taxon>Pseudomonadati</taxon>
        <taxon>Pseudomonadota</taxon>
        <taxon>Gammaproteobacteria</taxon>
        <taxon>Enterobacterales</taxon>
        <taxon>Pectobacteriaceae</taxon>
        <taxon>Pectobacterium</taxon>
    </lineage>
</organism>
<sequence length="54" mass="6500">MRDASPRTRFEWPVVDFVMPTVNRIRHSELLVFSPDYLLMKSAEIRYANVFFFC</sequence>
<dbReference type="AlphaFoldDB" id="C6DA69"/>
<proteinExistence type="predicted"/>
<dbReference type="KEGG" id="pct:PC1_2795"/>
<protein>
    <submittedName>
        <fullName evidence="1">Uncharacterized protein</fullName>
    </submittedName>
</protein>
<dbReference type="Proteomes" id="UP000002736">
    <property type="component" value="Chromosome"/>
</dbReference>
<name>C6DA69_PECCP</name>
<evidence type="ECO:0000313" key="1">
    <source>
        <dbReference type="EMBL" id="ACT13825.1"/>
    </source>
</evidence>
<accession>C6DA69</accession>
<dbReference type="STRING" id="561230.PC1_2795"/>
<dbReference type="EMBL" id="CP001657">
    <property type="protein sequence ID" value="ACT13825.1"/>
    <property type="molecule type" value="Genomic_DNA"/>
</dbReference>
<gene>
    <name evidence="1" type="ordered locus">PC1_2795</name>
</gene>
<reference evidence="1 2" key="1">
    <citation type="submission" date="2009-07" db="EMBL/GenBank/DDBJ databases">
        <title>Complete sequence of Pectobacterium carotovorum subsp. carotovorum PC1.</title>
        <authorList>
            <consortium name="US DOE Joint Genome Institute"/>
            <person name="Lucas S."/>
            <person name="Copeland A."/>
            <person name="Lapidus A."/>
            <person name="Glavina del Rio T."/>
            <person name="Tice H."/>
            <person name="Bruce D."/>
            <person name="Goodwin L."/>
            <person name="Pitluck S."/>
            <person name="Munk A.C."/>
            <person name="Brettin T."/>
            <person name="Detter J.C."/>
            <person name="Han C."/>
            <person name="Tapia R."/>
            <person name="Larimer F."/>
            <person name="Land M."/>
            <person name="Hauser L."/>
            <person name="Kyrpides N."/>
            <person name="Mikhailova N."/>
            <person name="Balakrishnan V."/>
            <person name="Glasner J."/>
            <person name="Perna N.T."/>
        </authorList>
    </citation>
    <scope>NUCLEOTIDE SEQUENCE [LARGE SCALE GENOMIC DNA]</scope>
    <source>
        <strain evidence="1 2">PC1</strain>
    </source>
</reference>
<evidence type="ECO:0000313" key="2">
    <source>
        <dbReference type="Proteomes" id="UP000002736"/>
    </source>
</evidence>
<dbReference type="HOGENOM" id="CLU_3046294_0_0_6"/>